<dbReference type="SUPFAM" id="SSF51735">
    <property type="entry name" value="NAD(P)-binding Rossmann-fold domains"/>
    <property type="match status" value="1"/>
</dbReference>
<dbReference type="SUPFAM" id="SSF52283">
    <property type="entry name" value="Formate/glycerate dehydrogenase catalytic domain-like"/>
    <property type="match status" value="1"/>
</dbReference>
<dbReference type="Proteomes" id="UP000675781">
    <property type="component" value="Unassembled WGS sequence"/>
</dbReference>
<dbReference type="AlphaFoldDB" id="A0A941ETI4"/>
<feature type="domain" description="D-isomer specific 2-hydroxyacid dehydrogenase catalytic" evidence="5">
    <location>
        <begin position="69"/>
        <end position="360"/>
    </location>
</feature>
<dbReference type="InterPro" id="IPR006140">
    <property type="entry name" value="D-isomer_DH_NAD-bd"/>
</dbReference>
<organism evidence="7 8">
    <name type="scientific">Actinospica durhamensis</name>
    <dbReference type="NCBI Taxonomy" id="1508375"/>
    <lineage>
        <taxon>Bacteria</taxon>
        <taxon>Bacillati</taxon>
        <taxon>Actinomycetota</taxon>
        <taxon>Actinomycetes</taxon>
        <taxon>Catenulisporales</taxon>
        <taxon>Actinospicaceae</taxon>
        <taxon>Actinospica</taxon>
    </lineage>
</organism>
<evidence type="ECO:0000313" key="7">
    <source>
        <dbReference type="EMBL" id="MBR7836948.1"/>
    </source>
</evidence>
<dbReference type="InterPro" id="IPR050857">
    <property type="entry name" value="D-2-hydroxyacid_DH"/>
</dbReference>
<dbReference type="CDD" id="cd12167">
    <property type="entry name" value="2-Hacid_dh_8"/>
    <property type="match status" value="1"/>
</dbReference>
<dbReference type="InterPro" id="IPR029753">
    <property type="entry name" value="D-isomer_DH_CS"/>
</dbReference>
<keyword evidence="2 4" id="KW-0560">Oxidoreductase</keyword>
<protein>
    <submittedName>
        <fullName evidence="7">Hydroxyacid dehydrogenase</fullName>
    </submittedName>
</protein>
<dbReference type="Pfam" id="PF00389">
    <property type="entry name" value="2-Hacid_dh"/>
    <property type="match status" value="1"/>
</dbReference>
<evidence type="ECO:0000256" key="2">
    <source>
        <dbReference type="ARBA" id="ARBA00023002"/>
    </source>
</evidence>
<dbReference type="InterPro" id="IPR006139">
    <property type="entry name" value="D-isomer_2_OHA_DH_cat_dom"/>
</dbReference>
<dbReference type="PANTHER" id="PTHR42789">
    <property type="entry name" value="D-ISOMER SPECIFIC 2-HYDROXYACID DEHYDROGENASE FAMILY PROTEIN (AFU_ORTHOLOGUE AFUA_6G10090)"/>
    <property type="match status" value="1"/>
</dbReference>
<dbReference type="GO" id="GO:0051287">
    <property type="term" value="F:NAD binding"/>
    <property type="evidence" value="ECO:0007669"/>
    <property type="project" value="InterPro"/>
</dbReference>
<reference evidence="7" key="1">
    <citation type="submission" date="2021-04" db="EMBL/GenBank/DDBJ databases">
        <title>Genome based classification of Actinospica acidithermotolerans sp. nov., an actinobacterium isolated from an Indonesian hot spring.</title>
        <authorList>
            <person name="Kusuma A.B."/>
            <person name="Putra K.E."/>
            <person name="Nafisah S."/>
            <person name="Loh J."/>
            <person name="Nouioui I."/>
            <person name="Goodfellow M."/>
        </authorList>
    </citation>
    <scope>NUCLEOTIDE SEQUENCE</scope>
    <source>
        <strain evidence="7">CSCA 57</strain>
    </source>
</reference>
<dbReference type="EMBL" id="JAGSOG010000172">
    <property type="protein sequence ID" value="MBR7836948.1"/>
    <property type="molecule type" value="Genomic_DNA"/>
</dbReference>
<dbReference type="Gene3D" id="3.40.50.720">
    <property type="entry name" value="NAD(P)-binding Rossmann-like Domain"/>
    <property type="match status" value="2"/>
</dbReference>
<proteinExistence type="inferred from homology"/>
<feature type="domain" description="D-isomer specific 2-hydroxyacid dehydrogenase NAD-binding" evidence="6">
    <location>
        <begin position="152"/>
        <end position="329"/>
    </location>
</feature>
<gene>
    <name evidence="7" type="ORF">KDL01_26965</name>
</gene>
<sequence length="369" mass="39607">MTGTRSGTRTGPGTTGATISQDIYVNLSRVSTAQRRPRTLLAMKPEVARRALGPAGLAALGRVADLVPDIVAHDFAEPGALAALAEAEVLVTHWGCPELTGQVLASAPRLRAIVHVAGSVKGFVTDACWERGIRVSSAGWANALPVAEYTLAAIIFANKQILRMREDYRERRGQSPDLLEDYALAGNYRRRVGVVGASSVGCRVLELLGPFDFELLVYDPFLSPEQAAELGARLVTLDELCAQADVVTVHAPQIPETYHMLDERRLALIRDGATVINTARGSLVDASALEAELRRGRLHAVIDVTEPEVLPADSVLYDLPNVLLTPHIAGSVGNELQRLVHAAADELARYAQGLEFAHPVTREGLGRSA</sequence>
<evidence type="ECO:0000313" key="8">
    <source>
        <dbReference type="Proteomes" id="UP000675781"/>
    </source>
</evidence>
<name>A0A941ETI4_9ACTN</name>
<evidence type="ECO:0000256" key="3">
    <source>
        <dbReference type="ARBA" id="ARBA00023027"/>
    </source>
</evidence>
<dbReference type="Pfam" id="PF02826">
    <property type="entry name" value="2-Hacid_dh_C"/>
    <property type="match status" value="1"/>
</dbReference>
<dbReference type="InterPro" id="IPR036291">
    <property type="entry name" value="NAD(P)-bd_dom_sf"/>
</dbReference>
<dbReference type="GO" id="GO:0016616">
    <property type="term" value="F:oxidoreductase activity, acting on the CH-OH group of donors, NAD or NADP as acceptor"/>
    <property type="evidence" value="ECO:0007669"/>
    <property type="project" value="InterPro"/>
</dbReference>
<evidence type="ECO:0000259" key="5">
    <source>
        <dbReference type="Pfam" id="PF00389"/>
    </source>
</evidence>
<keyword evidence="3" id="KW-0520">NAD</keyword>
<comment type="similarity">
    <text evidence="1 4">Belongs to the D-isomer specific 2-hydroxyacid dehydrogenase family.</text>
</comment>
<evidence type="ECO:0000256" key="4">
    <source>
        <dbReference type="RuleBase" id="RU003719"/>
    </source>
</evidence>
<accession>A0A941ETI4</accession>
<keyword evidence="8" id="KW-1185">Reference proteome</keyword>
<comment type="caution">
    <text evidence="7">The sequence shown here is derived from an EMBL/GenBank/DDBJ whole genome shotgun (WGS) entry which is preliminary data.</text>
</comment>
<dbReference type="PROSITE" id="PS00670">
    <property type="entry name" value="D_2_HYDROXYACID_DH_2"/>
    <property type="match status" value="1"/>
</dbReference>
<evidence type="ECO:0000256" key="1">
    <source>
        <dbReference type="ARBA" id="ARBA00005854"/>
    </source>
</evidence>
<evidence type="ECO:0000259" key="6">
    <source>
        <dbReference type="Pfam" id="PF02826"/>
    </source>
</evidence>
<dbReference type="PANTHER" id="PTHR42789:SF1">
    <property type="entry name" value="D-ISOMER SPECIFIC 2-HYDROXYACID DEHYDROGENASE FAMILY PROTEIN (AFU_ORTHOLOGUE AFUA_6G10090)"/>
    <property type="match status" value="1"/>
</dbReference>